<dbReference type="EC" id="2.7.10.1" evidence="2"/>
<sequence>MDYYYKLTKDQKLEKLGIKFNILFYYFLKISNYVTFEPQEEVKQLDENLLLSEKIEDRVFFSSCFKDPCSPFCYHHIMEAILLRPRLKKGFITQIGVLEEEEKELNPLNALITGGPYVLKDSNSSISKNKNGSEQLEGVETFLLLPQKSYSFLDLRMSESMMNNKNFVSYSIRREQKVRSRERRKYNLSDEEEESFSFVTAASSSFSYSSIFLTPNPSSMMVADSTTLDNNNTTFSSFSHFTPKEEADPLRGASSSYNDTPTLKDDVCGNTKIKIMGDLQRDFKALENCTIIEGHLAIYDIAEVEPSALSRKLSFPKLREITDFFIMYNANAFESLATLFPNLTVIRGDDLVMNYAFVVIYCNNLGFIHIQRNENRNVCSDYCRDDCPLLKNHLTRRACWTKDYCQRVAIPCEEGLTCYQGNDGTRGSIEKCSKECLGGCYGPSQEECYSCKHFLWQDNSKNYCRTTCPSPFLMFNDWICIDIKECRENSYIVNEKSITEKSITREMKYRIYNDSCIKGCPLGTQQITNKETRDLTCEKCEFCPKVCPGGKIRSLDDLHQYKECTHIDGDLSINLIGKSIVDGLESNLEKSMVLKLIWEKIVNISGRLEITRTFSIVSLDFFRSLRHIAGIHYPSQEKYYSLTILENENIQTLFSFGEKPDIRVLITEQEQYKDENGDLVTGKQLSGKTFIHYNPKLCPQKIVEMIKESQLSTDYDKADISEFTNGDKAICSHFKLNISTSLTVNGLNVSYDNYQKIIFEQNSTNDIRALLHKVPSEPQYESGNLVFLDESVLVSQLQPYTYYALYVATLMIRDIANRHNIQGAQSDILYIQTLESKPSKLGKYEIEKLSYSSVKIIWEPPLKPNGIITHYEMNITREIMDHNRIMERPYCQENYKIKEDYKDEQSNKDKDPDNLDSKKTVSVLSNLTKCDCDMCKAPEIQNEYEKSETDDFHDIVLNTIFTSNSISTPSSSNDSGQKKSELLRKKPREYIAEGLKHFGSYRVTLRACHEDKKNIDPNDRCSDDLTVFLKVSNKPGADDIKGRPILVSHNSSSDIVWLSWNPPQDPNELIVNYNIKIESKSKESTVFKQFSVYGFGEWSERTWVTVKGQSSSVVLYVMVPLVFIFILAAAVALTFFYYKKHDDSEINISSNPRYISQNSVYKADEWEVPRNSVELLEELGNGCFGMVHKGIFIGPDKISRPSTVMKKFDTTHVVKLLGVVSDGQPHMVILEMMEKGDLRKYLISRRPENAADGMPPPTVREIYQMAIEIADGMAYISKQRVVHGDLAARNCMISHDLVVKIGDFGLSHDIYTKGYFRKGDKGMMPVRWMSPEGIRDGVYSPMTDVWSFGIVIWEMLRLITYANQRFSQESFFCSPEGQSALEAQEQDRAVHRSERANRQKEEEENAETPLTYPNGSSSGGSVNVTFAGGYPPSNNSDSNGGIVTTGTNLSSSSAISNGHLLSSSIPSSEFQELNRAFFHLWRELWQWNLYSNPHGKDERNIGRRYLKLHAIPSVFEVKLFVTQELNIKEVWSVKKKVGNELF</sequence>
<name>A0A7R8CTN0_LEPSM</name>
<feature type="compositionally biased region" description="Basic and acidic residues" evidence="20">
    <location>
        <begin position="1385"/>
        <end position="1401"/>
    </location>
</feature>
<dbReference type="InterPro" id="IPR036116">
    <property type="entry name" value="FN3_sf"/>
</dbReference>
<evidence type="ECO:0000256" key="17">
    <source>
        <dbReference type="ARBA" id="ARBA00023211"/>
    </source>
</evidence>
<keyword evidence="14" id="KW-0829">Tyrosine-protein kinase</keyword>
<evidence type="ECO:0000256" key="20">
    <source>
        <dbReference type="SAM" id="MobiDB-lite"/>
    </source>
</evidence>
<keyword evidence="17" id="KW-0464">Manganese</keyword>
<dbReference type="InterPro" id="IPR011009">
    <property type="entry name" value="Kinase-like_dom_sf"/>
</dbReference>
<gene>
    <name evidence="22" type="ORF">LSAA_8346</name>
</gene>
<dbReference type="InterPro" id="IPR003961">
    <property type="entry name" value="FN3_dom"/>
</dbReference>
<dbReference type="PANTHER" id="PTHR24416">
    <property type="entry name" value="TYROSINE-PROTEIN KINASE RECEPTOR"/>
    <property type="match status" value="1"/>
</dbReference>
<proteinExistence type="predicted"/>
<evidence type="ECO:0000256" key="15">
    <source>
        <dbReference type="ARBA" id="ARBA00023170"/>
    </source>
</evidence>
<dbReference type="Gene3D" id="3.30.200.20">
    <property type="entry name" value="Phosphorylase Kinase, domain 1"/>
    <property type="match status" value="2"/>
</dbReference>
<dbReference type="PANTHER" id="PTHR24416:SF525">
    <property type="entry name" value="INSULIN-LIKE RECEPTOR"/>
    <property type="match status" value="1"/>
</dbReference>
<dbReference type="PROSITE" id="PS50011">
    <property type="entry name" value="PROTEIN_KINASE_DOM"/>
    <property type="match status" value="1"/>
</dbReference>
<keyword evidence="11 19" id="KW-0067">ATP-binding</keyword>
<evidence type="ECO:0000256" key="9">
    <source>
        <dbReference type="ARBA" id="ARBA00022741"/>
    </source>
</evidence>
<keyword evidence="12 21" id="KW-1133">Transmembrane helix</keyword>
<keyword evidence="13 21" id="KW-0472">Membrane</keyword>
<comment type="catalytic activity">
    <reaction evidence="18">
        <text>L-tyrosyl-[protein] + ATP = O-phospho-L-tyrosyl-[protein] + ADP + H(+)</text>
        <dbReference type="Rhea" id="RHEA:10596"/>
        <dbReference type="Rhea" id="RHEA-COMP:10136"/>
        <dbReference type="Rhea" id="RHEA-COMP:20101"/>
        <dbReference type="ChEBI" id="CHEBI:15378"/>
        <dbReference type="ChEBI" id="CHEBI:30616"/>
        <dbReference type="ChEBI" id="CHEBI:46858"/>
        <dbReference type="ChEBI" id="CHEBI:61978"/>
        <dbReference type="ChEBI" id="CHEBI:456216"/>
        <dbReference type="EC" id="2.7.10.1"/>
    </reaction>
</comment>
<dbReference type="InterPro" id="IPR009030">
    <property type="entry name" value="Growth_fac_rcpt_cys_sf"/>
</dbReference>
<evidence type="ECO:0000313" key="23">
    <source>
        <dbReference type="Proteomes" id="UP000675881"/>
    </source>
</evidence>
<dbReference type="PROSITE" id="PS00107">
    <property type="entry name" value="PROTEIN_KINASE_ATP"/>
    <property type="match status" value="1"/>
</dbReference>
<keyword evidence="4 22" id="KW-0808">Transferase</keyword>
<comment type="subcellular location">
    <subcellularLocation>
        <location evidence="1">Membrane</location>
        <topology evidence="1">Single-pass type I membrane protein</topology>
    </subcellularLocation>
</comment>
<dbReference type="GO" id="GO:0005524">
    <property type="term" value="F:ATP binding"/>
    <property type="evidence" value="ECO:0007669"/>
    <property type="project" value="UniProtKB-UniRule"/>
</dbReference>
<reference evidence="22" key="1">
    <citation type="submission" date="2021-02" db="EMBL/GenBank/DDBJ databases">
        <authorList>
            <person name="Bekaert M."/>
        </authorList>
    </citation>
    <scope>NUCLEOTIDE SEQUENCE</scope>
    <source>
        <strain evidence="22">IoA-00</strain>
    </source>
</reference>
<protein>
    <recommendedName>
        <fullName evidence="2">receptor protein-tyrosine kinase</fullName>
        <ecNumber evidence="2">2.7.10.1</ecNumber>
    </recommendedName>
</protein>
<dbReference type="SMART" id="SM00261">
    <property type="entry name" value="FU"/>
    <property type="match status" value="1"/>
</dbReference>
<dbReference type="InterPro" id="IPR036941">
    <property type="entry name" value="Rcpt_L-dom_sf"/>
</dbReference>
<dbReference type="InterPro" id="IPR013783">
    <property type="entry name" value="Ig-like_fold"/>
</dbReference>
<evidence type="ECO:0000256" key="1">
    <source>
        <dbReference type="ARBA" id="ARBA00004479"/>
    </source>
</evidence>
<dbReference type="SUPFAM" id="SSF56112">
    <property type="entry name" value="Protein kinase-like (PK-like)"/>
    <property type="match status" value="1"/>
</dbReference>
<dbReference type="InterPro" id="IPR000494">
    <property type="entry name" value="Rcpt_L-dom"/>
</dbReference>
<dbReference type="EMBL" id="HG994583">
    <property type="protein sequence ID" value="CAF2927855.1"/>
    <property type="molecule type" value="Genomic_DNA"/>
</dbReference>
<dbReference type="OrthoDB" id="5809444at2759"/>
<dbReference type="PROSITE" id="PS50853">
    <property type="entry name" value="FN3"/>
    <property type="match status" value="1"/>
</dbReference>
<dbReference type="InterPro" id="IPR001245">
    <property type="entry name" value="Ser-Thr/Tyr_kinase_cat_dom"/>
</dbReference>
<evidence type="ECO:0000256" key="10">
    <source>
        <dbReference type="ARBA" id="ARBA00022777"/>
    </source>
</evidence>
<keyword evidence="15" id="KW-0675">Receptor</keyword>
<feature type="transmembrane region" description="Helical" evidence="21">
    <location>
        <begin position="1113"/>
        <end position="1138"/>
    </location>
</feature>
<dbReference type="GO" id="GO:0005899">
    <property type="term" value="C:insulin receptor complex"/>
    <property type="evidence" value="ECO:0007669"/>
    <property type="project" value="TreeGrafter"/>
</dbReference>
<dbReference type="Pfam" id="PF07714">
    <property type="entry name" value="PK_Tyr_Ser-Thr"/>
    <property type="match status" value="1"/>
</dbReference>
<dbReference type="Pfam" id="PF01030">
    <property type="entry name" value="Recep_L_domain"/>
    <property type="match status" value="2"/>
</dbReference>
<evidence type="ECO:0000256" key="2">
    <source>
        <dbReference type="ARBA" id="ARBA00011902"/>
    </source>
</evidence>
<dbReference type="GO" id="GO:0042593">
    <property type="term" value="P:glucose homeostasis"/>
    <property type="evidence" value="ECO:0007669"/>
    <property type="project" value="TreeGrafter"/>
</dbReference>
<keyword evidence="10" id="KW-0418">Kinase</keyword>
<dbReference type="InterPro" id="IPR050122">
    <property type="entry name" value="RTK"/>
</dbReference>
<dbReference type="SUPFAM" id="SSF52058">
    <property type="entry name" value="L domain-like"/>
    <property type="match status" value="2"/>
</dbReference>
<keyword evidence="7" id="KW-0732">Signal</keyword>
<evidence type="ECO:0000256" key="16">
    <source>
        <dbReference type="ARBA" id="ARBA00023180"/>
    </source>
</evidence>
<dbReference type="SUPFAM" id="SSF57184">
    <property type="entry name" value="Growth factor receptor domain"/>
    <property type="match status" value="1"/>
</dbReference>
<dbReference type="Gene3D" id="2.60.40.10">
    <property type="entry name" value="Immunoglobulins"/>
    <property type="match status" value="2"/>
</dbReference>
<evidence type="ECO:0000256" key="11">
    <source>
        <dbReference type="ARBA" id="ARBA00022840"/>
    </source>
</evidence>
<feature type="region of interest" description="Disordered" evidence="20">
    <location>
        <begin position="1382"/>
        <end position="1418"/>
    </location>
</feature>
<keyword evidence="23" id="KW-1185">Reference proteome</keyword>
<keyword evidence="6" id="KW-0479">Metal-binding</keyword>
<evidence type="ECO:0000256" key="18">
    <source>
        <dbReference type="ARBA" id="ARBA00051243"/>
    </source>
</evidence>
<keyword evidence="5 21" id="KW-0812">Transmembrane</keyword>
<dbReference type="InterPro" id="IPR017441">
    <property type="entry name" value="Protein_kinase_ATP_BS"/>
</dbReference>
<dbReference type="GO" id="GO:0043560">
    <property type="term" value="F:insulin receptor substrate binding"/>
    <property type="evidence" value="ECO:0007669"/>
    <property type="project" value="TreeGrafter"/>
</dbReference>
<dbReference type="GO" id="GO:0046872">
    <property type="term" value="F:metal ion binding"/>
    <property type="evidence" value="ECO:0007669"/>
    <property type="project" value="UniProtKB-KW"/>
</dbReference>
<keyword evidence="16" id="KW-0325">Glycoprotein</keyword>
<dbReference type="PRINTS" id="PR00109">
    <property type="entry name" value="TYRKINASE"/>
</dbReference>
<dbReference type="Gene3D" id="2.10.220.10">
    <property type="entry name" value="Hormone Receptor, Insulin-like Growth Factor Receptor 1, Chain A, domain 2"/>
    <property type="match status" value="1"/>
</dbReference>
<evidence type="ECO:0000256" key="8">
    <source>
        <dbReference type="ARBA" id="ARBA00022737"/>
    </source>
</evidence>
<keyword evidence="9 19" id="KW-0547">Nucleotide-binding</keyword>
<feature type="binding site" evidence="19">
    <location>
        <position position="1206"/>
    </location>
    <ligand>
        <name>ATP</name>
        <dbReference type="ChEBI" id="CHEBI:30616"/>
    </ligand>
</feature>
<evidence type="ECO:0000256" key="19">
    <source>
        <dbReference type="PROSITE-ProRule" id="PRU10141"/>
    </source>
</evidence>
<accession>A0A7R8CTN0</accession>
<dbReference type="InterPro" id="IPR006212">
    <property type="entry name" value="Furin_repeat"/>
</dbReference>
<evidence type="ECO:0000256" key="4">
    <source>
        <dbReference type="ARBA" id="ARBA00022679"/>
    </source>
</evidence>
<dbReference type="Pfam" id="PF00757">
    <property type="entry name" value="Furin-like"/>
    <property type="match status" value="1"/>
</dbReference>
<evidence type="ECO:0000256" key="3">
    <source>
        <dbReference type="ARBA" id="ARBA00022553"/>
    </source>
</evidence>
<dbReference type="Gene3D" id="1.10.510.10">
    <property type="entry name" value="Transferase(Phosphotransferase) domain 1"/>
    <property type="match status" value="1"/>
</dbReference>
<dbReference type="InterPro" id="IPR006211">
    <property type="entry name" value="Furin-like_Cys-rich_dom"/>
</dbReference>
<dbReference type="GO" id="GO:0043410">
    <property type="term" value="P:positive regulation of MAPK cascade"/>
    <property type="evidence" value="ECO:0007669"/>
    <property type="project" value="TreeGrafter"/>
</dbReference>
<keyword evidence="8" id="KW-0677">Repeat</keyword>
<dbReference type="GO" id="GO:0030424">
    <property type="term" value="C:axon"/>
    <property type="evidence" value="ECO:0007669"/>
    <property type="project" value="TreeGrafter"/>
</dbReference>
<organism evidence="22 23">
    <name type="scientific">Lepeophtheirus salmonis</name>
    <name type="common">Salmon louse</name>
    <name type="synonym">Caligus salmonis</name>
    <dbReference type="NCBI Taxonomy" id="72036"/>
    <lineage>
        <taxon>Eukaryota</taxon>
        <taxon>Metazoa</taxon>
        <taxon>Ecdysozoa</taxon>
        <taxon>Arthropoda</taxon>
        <taxon>Crustacea</taxon>
        <taxon>Multicrustacea</taxon>
        <taxon>Hexanauplia</taxon>
        <taxon>Copepoda</taxon>
        <taxon>Siphonostomatoida</taxon>
        <taxon>Caligidae</taxon>
        <taxon>Lepeophtheirus</taxon>
    </lineage>
</organism>
<evidence type="ECO:0000256" key="12">
    <source>
        <dbReference type="ARBA" id="ARBA00022989"/>
    </source>
</evidence>
<dbReference type="GO" id="GO:0051897">
    <property type="term" value="P:positive regulation of phosphatidylinositol 3-kinase/protein kinase B signal transduction"/>
    <property type="evidence" value="ECO:0007669"/>
    <property type="project" value="TreeGrafter"/>
</dbReference>
<dbReference type="SUPFAM" id="SSF49265">
    <property type="entry name" value="Fibronectin type III"/>
    <property type="match status" value="2"/>
</dbReference>
<dbReference type="GO" id="GO:0005009">
    <property type="term" value="F:insulin receptor activity"/>
    <property type="evidence" value="ECO:0007669"/>
    <property type="project" value="TreeGrafter"/>
</dbReference>
<dbReference type="Proteomes" id="UP000675881">
    <property type="component" value="Chromosome 4"/>
</dbReference>
<evidence type="ECO:0000313" key="22">
    <source>
        <dbReference type="EMBL" id="CAF2927855.1"/>
    </source>
</evidence>
<dbReference type="InterPro" id="IPR000719">
    <property type="entry name" value="Prot_kinase_dom"/>
</dbReference>
<dbReference type="CDD" id="cd00063">
    <property type="entry name" value="FN3"/>
    <property type="match status" value="1"/>
</dbReference>
<evidence type="ECO:0000256" key="5">
    <source>
        <dbReference type="ARBA" id="ARBA00022692"/>
    </source>
</evidence>
<keyword evidence="3" id="KW-0597">Phosphoprotein</keyword>
<dbReference type="Gene3D" id="3.80.20.20">
    <property type="entry name" value="Receptor L-domain"/>
    <property type="match status" value="2"/>
</dbReference>
<evidence type="ECO:0000256" key="21">
    <source>
        <dbReference type="SAM" id="Phobius"/>
    </source>
</evidence>
<evidence type="ECO:0000256" key="7">
    <source>
        <dbReference type="ARBA" id="ARBA00022729"/>
    </source>
</evidence>
<evidence type="ECO:0000256" key="6">
    <source>
        <dbReference type="ARBA" id="ARBA00022723"/>
    </source>
</evidence>
<dbReference type="PROSITE" id="PS00109">
    <property type="entry name" value="PROTEIN_KINASE_TYR"/>
    <property type="match status" value="1"/>
</dbReference>
<evidence type="ECO:0000256" key="13">
    <source>
        <dbReference type="ARBA" id="ARBA00023136"/>
    </source>
</evidence>
<evidence type="ECO:0000256" key="14">
    <source>
        <dbReference type="ARBA" id="ARBA00023137"/>
    </source>
</evidence>
<dbReference type="InterPro" id="IPR008266">
    <property type="entry name" value="Tyr_kinase_AS"/>
</dbReference>
<dbReference type="CDD" id="cd00064">
    <property type="entry name" value="FU"/>
    <property type="match status" value="1"/>
</dbReference>